<name>A0AAV7ZD22_9EUKA</name>
<dbReference type="Proteomes" id="UP001146793">
    <property type="component" value="Unassembled WGS sequence"/>
</dbReference>
<proteinExistence type="predicted"/>
<sequence length="313" mass="36578">MGNQTITIKNSHHIKKRHKKRYFKKLETVNLHVAVFDITSSKMVYANKTALKDFGLKKFPEKGGIGPELLTQPYQKFFKCSAEEAIQKLKDKVANSKDGTFQNRWDYKTIQGEPFSVWITNTIIIIGNEVNLQAIAQKIDDEEEEPESIDQSIVKVKISDGSSELTTNMEMSETTDIQDNKELQKNSTSFGDRTSLEEFIKEDVSENIIDEIKKKIRSYDDYETETFITNQLNLLNSKIEEQKNYYQQKISELLQSSSKQKTDQKQKYLELETLYGKRLESFKKEKSTNKELKEEVKKLKKRIYRIKKQLQDL</sequence>
<reference evidence="2" key="1">
    <citation type="submission" date="2022-08" db="EMBL/GenBank/DDBJ databases">
        <title>Novel sulphate-reducing endosymbionts in the free-living metamonad Anaeramoeba.</title>
        <authorList>
            <person name="Jerlstrom-Hultqvist J."/>
            <person name="Cepicka I."/>
            <person name="Gallot-Lavallee L."/>
            <person name="Salas-Leiva D."/>
            <person name="Curtis B.A."/>
            <person name="Zahonova K."/>
            <person name="Pipaliya S."/>
            <person name="Dacks J."/>
            <person name="Roger A.J."/>
        </authorList>
    </citation>
    <scope>NUCLEOTIDE SEQUENCE</scope>
    <source>
        <strain evidence="2">Busselton2</strain>
    </source>
</reference>
<comment type="caution">
    <text evidence="2">The sequence shown here is derived from an EMBL/GenBank/DDBJ whole genome shotgun (WGS) entry which is preliminary data.</text>
</comment>
<dbReference type="EMBL" id="JANTQA010000032">
    <property type="protein sequence ID" value="KAJ3439829.1"/>
    <property type="molecule type" value="Genomic_DNA"/>
</dbReference>
<evidence type="ECO:0000313" key="2">
    <source>
        <dbReference type="EMBL" id="KAJ3439829.1"/>
    </source>
</evidence>
<evidence type="ECO:0008006" key="4">
    <source>
        <dbReference type="Google" id="ProtNLM"/>
    </source>
</evidence>
<dbReference type="AlphaFoldDB" id="A0AAV7ZD22"/>
<evidence type="ECO:0000313" key="3">
    <source>
        <dbReference type="Proteomes" id="UP001146793"/>
    </source>
</evidence>
<feature type="coiled-coil region" evidence="1">
    <location>
        <begin position="282"/>
        <end position="309"/>
    </location>
</feature>
<protein>
    <recommendedName>
        <fullName evidence="4">PAS domain-containing protein</fullName>
    </recommendedName>
</protein>
<gene>
    <name evidence="2" type="ORF">M0812_15869</name>
</gene>
<evidence type="ECO:0000256" key="1">
    <source>
        <dbReference type="SAM" id="Coils"/>
    </source>
</evidence>
<accession>A0AAV7ZD22</accession>
<organism evidence="2 3">
    <name type="scientific">Anaeramoeba flamelloides</name>
    <dbReference type="NCBI Taxonomy" id="1746091"/>
    <lineage>
        <taxon>Eukaryota</taxon>
        <taxon>Metamonada</taxon>
        <taxon>Anaeramoebidae</taxon>
        <taxon>Anaeramoeba</taxon>
    </lineage>
</organism>
<keyword evidence="1" id="KW-0175">Coiled coil</keyword>